<evidence type="ECO:0000256" key="1">
    <source>
        <dbReference type="SAM" id="MobiDB-lite"/>
    </source>
</evidence>
<dbReference type="PANTHER" id="PTHR22576:SF37">
    <property type="entry name" value="MUCOSA-ASSOCIATED LYMPHOID TISSUE LYMPHOMA TRANSLOCATION PROTEIN 1"/>
    <property type="match status" value="1"/>
</dbReference>
<dbReference type="Pfam" id="PF00656">
    <property type="entry name" value="Peptidase_C14"/>
    <property type="match status" value="1"/>
</dbReference>
<accession>A0ABU0JFJ3</accession>
<evidence type="ECO:0000256" key="2">
    <source>
        <dbReference type="SAM" id="SignalP"/>
    </source>
</evidence>
<dbReference type="InterPro" id="IPR011600">
    <property type="entry name" value="Pept_C14_caspase"/>
</dbReference>
<comment type="caution">
    <text evidence="4">The sequence shown here is derived from an EMBL/GenBank/DDBJ whole genome shotgun (WGS) entry which is preliminary data.</text>
</comment>
<dbReference type="PROSITE" id="PS50208">
    <property type="entry name" value="CASPASE_P20"/>
    <property type="match status" value="1"/>
</dbReference>
<sequence length="397" mass="42868">MPRIALRLLFLMALAAFAGRAEAATKAALVIGNGAYQNVTRLANPVNDATDMAAALQRIGYAVTLVTDGDLSTMNNGLRSFLRDADHADAALVFYSGHGVQVKGDNYLLPVSARIEDELDLDTQSLSLSKLRQLVDGAAPKVQILILDACRDNPLARQLVRGGGTRGLARIDLDPSSSGTLIAYSTAPGAVAQDGSGRNSPFTQALLAHIETPNLDIRQMFGEVRADVDRTTQGAQRPWVEEAIIGSFAMSGAAGQPGAVKVVEQPAQPVTPVQPPPQPVQPPPQPVQPPPEQQASLQPVPIPEAPPRQQLRAVREFILPDSASRRLSWNDLSGFNAAQLRVARNEIYARRGRFMKDAQLRAYFSQFSWYQPFTWDVQLSAVEKANVALIQQAEAAQ</sequence>
<evidence type="ECO:0000313" key="5">
    <source>
        <dbReference type="Proteomes" id="UP001242480"/>
    </source>
</evidence>
<dbReference type="EMBL" id="JAUSVX010000014">
    <property type="protein sequence ID" value="MDQ0473048.1"/>
    <property type="molecule type" value="Genomic_DNA"/>
</dbReference>
<dbReference type="SMART" id="SM01324">
    <property type="entry name" value="YARHG"/>
    <property type="match status" value="1"/>
</dbReference>
<dbReference type="InterPro" id="IPR038434">
    <property type="entry name" value="YARHG_sf"/>
</dbReference>
<reference evidence="4 5" key="1">
    <citation type="submission" date="2023-07" db="EMBL/GenBank/DDBJ databases">
        <title>Genomic Encyclopedia of Type Strains, Phase IV (KMG-IV): sequencing the most valuable type-strain genomes for metagenomic binning, comparative biology and taxonomic classification.</title>
        <authorList>
            <person name="Goeker M."/>
        </authorList>
    </citation>
    <scope>NUCLEOTIDE SEQUENCE [LARGE SCALE GENOMIC DNA]</scope>
    <source>
        <strain evidence="4 5">DSM 19619</strain>
    </source>
</reference>
<organism evidence="4 5">
    <name type="scientific">Labrys wisconsinensis</name>
    <dbReference type="NCBI Taxonomy" id="425677"/>
    <lineage>
        <taxon>Bacteria</taxon>
        <taxon>Pseudomonadati</taxon>
        <taxon>Pseudomonadota</taxon>
        <taxon>Alphaproteobacteria</taxon>
        <taxon>Hyphomicrobiales</taxon>
        <taxon>Xanthobacteraceae</taxon>
        <taxon>Labrys</taxon>
    </lineage>
</organism>
<dbReference type="RefSeq" id="WP_307280766.1">
    <property type="nucleotide sequence ID" value="NZ_JAUSVX010000014.1"/>
</dbReference>
<dbReference type="InterPro" id="IPR052039">
    <property type="entry name" value="Caspase-related_regulators"/>
</dbReference>
<feature type="region of interest" description="Disordered" evidence="1">
    <location>
        <begin position="269"/>
        <end position="304"/>
    </location>
</feature>
<dbReference type="InterPro" id="IPR025582">
    <property type="entry name" value="YARHG_dom"/>
</dbReference>
<dbReference type="PANTHER" id="PTHR22576">
    <property type="entry name" value="MUCOSA ASSOCIATED LYMPHOID TISSUE LYMPHOMA TRANSLOCATION PROTEIN 1/PARACASPASE"/>
    <property type="match status" value="1"/>
</dbReference>
<evidence type="ECO:0000259" key="3">
    <source>
        <dbReference type="PROSITE" id="PS50208"/>
    </source>
</evidence>
<dbReference type="Gene3D" id="3.40.50.1460">
    <property type="match status" value="1"/>
</dbReference>
<name>A0ABU0JFJ3_9HYPH</name>
<proteinExistence type="predicted"/>
<keyword evidence="5" id="KW-1185">Reference proteome</keyword>
<dbReference type="SUPFAM" id="SSF52129">
    <property type="entry name" value="Caspase-like"/>
    <property type="match status" value="1"/>
</dbReference>
<dbReference type="InterPro" id="IPR029030">
    <property type="entry name" value="Caspase-like_dom_sf"/>
</dbReference>
<feature type="chain" id="PRO_5045330730" description="Caspase family p20 domain-containing protein" evidence="2">
    <location>
        <begin position="24"/>
        <end position="397"/>
    </location>
</feature>
<dbReference type="Pfam" id="PF13308">
    <property type="entry name" value="YARHG"/>
    <property type="match status" value="1"/>
</dbReference>
<gene>
    <name evidence="4" type="ORF">QO011_006081</name>
</gene>
<evidence type="ECO:0000313" key="4">
    <source>
        <dbReference type="EMBL" id="MDQ0473048.1"/>
    </source>
</evidence>
<feature type="compositionally biased region" description="Pro residues" evidence="1">
    <location>
        <begin position="272"/>
        <end position="292"/>
    </location>
</feature>
<dbReference type="Gene3D" id="1.20.58.1690">
    <property type="match status" value="1"/>
</dbReference>
<dbReference type="Proteomes" id="UP001242480">
    <property type="component" value="Unassembled WGS sequence"/>
</dbReference>
<keyword evidence="2" id="KW-0732">Signal</keyword>
<feature type="domain" description="Caspase family p20" evidence="3">
    <location>
        <begin position="24"/>
        <end position="154"/>
    </location>
</feature>
<dbReference type="InterPro" id="IPR001309">
    <property type="entry name" value="Pept_C14_p20"/>
</dbReference>
<feature type="signal peptide" evidence="2">
    <location>
        <begin position="1"/>
        <end position="23"/>
    </location>
</feature>
<protein>
    <recommendedName>
        <fullName evidence="3">Caspase family p20 domain-containing protein</fullName>
    </recommendedName>
</protein>